<keyword evidence="1" id="KW-0521">NADP</keyword>
<evidence type="ECO:0000256" key="2">
    <source>
        <dbReference type="ARBA" id="ARBA00023002"/>
    </source>
</evidence>
<name>A0A560EIJ2_9PROT</name>
<organism evidence="4 5">
    <name type="scientific">Nitrospirillum amazonense</name>
    <dbReference type="NCBI Taxonomy" id="28077"/>
    <lineage>
        <taxon>Bacteria</taxon>
        <taxon>Pseudomonadati</taxon>
        <taxon>Pseudomonadota</taxon>
        <taxon>Alphaproteobacteria</taxon>
        <taxon>Rhodospirillales</taxon>
        <taxon>Azospirillaceae</taxon>
        <taxon>Nitrospirillum</taxon>
    </lineage>
</organism>
<feature type="domain" description="Enoyl reductase (ER)" evidence="3">
    <location>
        <begin position="29"/>
        <end position="337"/>
    </location>
</feature>
<dbReference type="InterPro" id="IPR036291">
    <property type="entry name" value="NAD(P)-bd_dom_sf"/>
</dbReference>
<dbReference type="GO" id="GO:0035925">
    <property type="term" value="F:mRNA 3'-UTR AU-rich region binding"/>
    <property type="evidence" value="ECO:0007669"/>
    <property type="project" value="TreeGrafter"/>
</dbReference>
<dbReference type="RefSeq" id="WP_145754713.1">
    <property type="nucleotide sequence ID" value="NZ_VITN01000045.1"/>
</dbReference>
<dbReference type="InterPro" id="IPR013149">
    <property type="entry name" value="ADH-like_C"/>
</dbReference>
<keyword evidence="2" id="KW-0560">Oxidoreductase</keyword>
<dbReference type="InterPro" id="IPR013154">
    <property type="entry name" value="ADH-like_N"/>
</dbReference>
<dbReference type="Gene3D" id="3.40.50.720">
    <property type="entry name" value="NAD(P)-binding Rossmann-like Domain"/>
    <property type="match status" value="1"/>
</dbReference>
<dbReference type="Gene3D" id="3.90.180.10">
    <property type="entry name" value="Medium-chain alcohol dehydrogenases, catalytic domain"/>
    <property type="match status" value="1"/>
</dbReference>
<evidence type="ECO:0000313" key="4">
    <source>
        <dbReference type="EMBL" id="TWB09198.1"/>
    </source>
</evidence>
<dbReference type="PANTHER" id="PTHR48106">
    <property type="entry name" value="QUINONE OXIDOREDUCTASE PIG3-RELATED"/>
    <property type="match status" value="1"/>
</dbReference>
<proteinExistence type="predicted"/>
<dbReference type="GO" id="GO:0003960">
    <property type="term" value="F:quinone reductase (NADPH) activity"/>
    <property type="evidence" value="ECO:0007669"/>
    <property type="project" value="InterPro"/>
</dbReference>
<reference evidence="4 5" key="1">
    <citation type="submission" date="2019-06" db="EMBL/GenBank/DDBJ databases">
        <title>Genomic Encyclopedia of Type Strains, Phase IV (KMG-V): Genome sequencing to study the core and pangenomes of soil and plant-associated prokaryotes.</title>
        <authorList>
            <person name="Whitman W."/>
        </authorList>
    </citation>
    <scope>NUCLEOTIDE SEQUENCE [LARGE SCALE GENOMIC DNA]</scope>
    <source>
        <strain evidence="4 5">BR 11880</strain>
    </source>
</reference>
<gene>
    <name evidence="4" type="ORF">FBZ89_14514</name>
</gene>
<dbReference type="PANTHER" id="PTHR48106:SF13">
    <property type="entry name" value="QUINONE OXIDOREDUCTASE-RELATED"/>
    <property type="match status" value="1"/>
</dbReference>
<dbReference type="InterPro" id="IPR020843">
    <property type="entry name" value="ER"/>
</dbReference>
<protein>
    <submittedName>
        <fullName evidence="4">NADPH2:quinone reductase</fullName>
    </submittedName>
</protein>
<dbReference type="Pfam" id="PF08240">
    <property type="entry name" value="ADH_N"/>
    <property type="match status" value="1"/>
</dbReference>
<evidence type="ECO:0000313" key="5">
    <source>
        <dbReference type="Proteomes" id="UP000319859"/>
    </source>
</evidence>
<dbReference type="EMBL" id="VITN01000045">
    <property type="protein sequence ID" value="TWB09198.1"/>
    <property type="molecule type" value="Genomic_DNA"/>
</dbReference>
<dbReference type="InterPro" id="IPR011032">
    <property type="entry name" value="GroES-like_sf"/>
</dbReference>
<dbReference type="CDD" id="cd05286">
    <property type="entry name" value="QOR2"/>
    <property type="match status" value="1"/>
</dbReference>
<dbReference type="SUPFAM" id="SSF51735">
    <property type="entry name" value="NAD(P)-binding Rossmann-fold domains"/>
    <property type="match status" value="1"/>
</dbReference>
<sequence>MSRADTHSQDAHPPGTDSTDIVVTIAAPGGTDQLRITPRGPQAPGAGEVRLRHQAIGVNFVDTYHRRGLYPLPGGVPGVEGVGVIEALGAGVTGLAVGQRVAYAGTAGGYASTRLLPADRALPLPDAVSSRDAAASLLRGLTTQMLLTATHAVGADTVLLVSAAAGGLGIMVTRWARRLGARVIGTVSTAEKAALARHHGADAVIVGRDANVVAEVASLTGGRGVDYAIDGVGGDTLLRFIAATRAGGTAASIGRAGGPVPVEAAEGLARDRGVTFTRPSILARLADMGVYHAAADEVLAQLARGLTADIGGSYLLAEAGRAHAALEAGGTTGALLLMP</sequence>
<dbReference type="Pfam" id="PF00107">
    <property type="entry name" value="ADH_zinc_N"/>
    <property type="match status" value="1"/>
</dbReference>
<accession>A0A560EIJ2</accession>
<dbReference type="Proteomes" id="UP000319859">
    <property type="component" value="Unassembled WGS sequence"/>
</dbReference>
<evidence type="ECO:0000259" key="3">
    <source>
        <dbReference type="SMART" id="SM00829"/>
    </source>
</evidence>
<dbReference type="InterPro" id="IPR047618">
    <property type="entry name" value="QOR-like"/>
</dbReference>
<dbReference type="SUPFAM" id="SSF50129">
    <property type="entry name" value="GroES-like"/>
    <property type="match status" value="1"/>
</dbReference>
<evidence type="ECO:0000256" key="1">
    <source>
        <dbReference type="ARBA" id="ARBA00022857"/>
    </source>
</evidence>
<dbReference type="GO" id="GO:0070402">
    <property type="term" value="F:NADPH binding"/>
    <property type="evidence" value="ECO:0007669"/>
    <property type="project" value="TreeGrafter"/>
</dbReference>
<dbReference type="SMART" id="SM00829">
    <property type="entry name" value="PKS_ER"/>
    <property type="match status" value="1"/>
</dbReference>
<comment type="caution">
    <text evidence="4">The sequence shown here is derived from an EMBL/GenBank/DDBJ whole genome shotgun (WGS) entry which is preliminary data.</text>
</comment>
<dbReference type="GO" id="GO:0005829">
    <property type="term" value="C:cytosol"/>
    <property type="evidence" value="ECO:0007669"/>
    <property type="project" value="TreeGrafter"/>
</dbReference>
<dbReference type="AlphaFoldDB" id="A0A560EIJ2"/>
<dbReference type="OrthoDB" id="9805883at2"/>